<dbReference type="EMBL" id="DXET01000216">
    <property type="protein sequence ID" value="HIX82202.1"/>
    <property type="molecule type" value="Genomic_DNA"/>
</dbReference>
<keyword evidence="1" id="KW-0489">Methyltransferase</keyword>
<sequence length="175" mass="20062">MESMIEFVHRRIEKNNYNIAVDFTMGNGYDTLFLSGLANKVYSFDIQEQALVNTKERLKDVNNVELILDSHEHVDKYVDSIDVGIFNFGYLPNGDHSITTKADSSLQAIKKGIELLNPGCILYLVVYVGHDEGKRESVIIDEYVSKLDFKLFNVGMFKMINKELAPYVIMIEKRK</sequence>
<dbReference type="GO" id="GO:0008168">
    <property type="term" value="F:methyltransferase activity"/>
    <property type="evidence" value="ECO:0007669"/>
    <property type="project" value="UniProtKB-KW"/>
</dbReference>
<evidence type="ECO:0000313" key="2">
    <source>
        <dbReference type="Proteomes" id="UP000886724"/>
    </source>
</evidence>
<dbReference type="Gene3D" id="3.40.50.150">
    <property type="entry name" value="Vaccinia Virus protein VP39"/>
    <property type="match status" value="1"/>
</dbReference>
<dbReference type="AlphaFoldDB" id="A0A9D1XMK3"/>
<organism evidence="1 2">
    <name type="scientific">Candidatus Erysipelatoclostridium merdavium</name>
    <dbReference type="NCBI Taxonomy" id="2838566"/>
    <lineage>
        <taxon>Bacteria</taxon>
        <taxon>Bacillati</taxon>
        <taxon>Bacillota</taxon>
        <taxon>Erysipelotrichia</taxon>
        <taxon>Erysipelotrichales</taxon>
        <taxon>Erysipelotrichales incertae sedis</taxon>
    </lineage>
</organism>
<accession>A0A9D1XMK3</accession>
<dbReference type="PANTHER" id="PTHR35276">
    <property type="entry name" value="S-ADENOSYL-L-METHIONINE-DEPENDENT METHYLTRANSFERASES SUPERFAMILY PROTEIN"/>
    <property type="match status" value="1"/>
</dbReference>
<evidence type="ECO:0000313" key="1">
    <source>
        <dbReference type="EMBL" id="HIX82202.1"/>
    </source>
</evidence>
<dbReference type="Pfam" id="PF06962">
    <property type="entry name" value="rRNA_methylase"/>
    <property type="match status" value="1"/>
</dbReference>
<reference evidence="1" key="2">
    <citation type="submission" date="2021-04" db="EMBL/GenBank/DDBJ databases">
        <authorList>
            <person name="Gilroy R."/>
        </authorList>
    </citation>
    <scope>NUCLEOTIDE SEQUENCE</scope>
    <source>
        <strain evidence="1">ChiGjej1B1-14440</strain>
    </source>
</reference>
<dbReference type="SUPFAM" id="SSF53335">
    <property type="entry name" value="S-adenosyl-L-methionine-dependent methyltransferases"/>
    <property type="match status" value="1"/>
</dbReference>
<reference evidence="1" key="1">
    <citation type="journal article" date="2021" name="PeerJ">
        <title>Extensive microbial diversity within the chicken gut microbiome revealed by metagenomics and culture.</title>
        <authorList>
            <person name="Gilroy R."/>
            <person name="Ravi A."/>
            <person name="Getino M."/>
            <person name="Pursley I."/>
            <person name="Horton D.L."/>
            <person name="Alikhan N.F."/>
            <person name="Baker D."/>
            <person name="Gharbi K."/>
            <person name="Hall N."/>
            <person name="Watson M."/>
            <person name="Adriaenssens E.M."/>
            <person name="Foster-Nyarko E."/>
            <person name="Jarju S."/>
            <person name="Secka A."/>
            <person name="Antonio M."/>
            <person name="Oren A."/>
            <person name="Chaudhuri R.R."/>
            <person name="La Ragione R."/>
            <person name="Hildebrand F."/>
            <person name="Pallen M.J."/>
        </authorList>
    </citation>
    <scope>NUCLEOTIDE SEQUENCE</scope>
    <source>
        <strain evidence="1">ChiGjej1B1-14440</strain>
    </source>
</reference>
<comment type="caution">
    <text evidence="1">The sequence shown here is derived from an EMBL/GenBank/DDBJ whole genome shotgun (WGS) entry which is preliminary data.</text>
</comment>
<dbReference type="GO" id="GO:0032259">
    <property type="term" value="P:methylation"/>
    <property type="evidence" value="ECO:0007669"/>
    <property type="project" value="UniProtKB-KW"/>
</dbReference>
<dbReference type="Proteomes" id="UP000886724">
    <property type="component" value="Unassembled WGS sequence"/>
</dbReference>
<dbReference type="InterPro" id="IPR010719">
    <property type="entry name" value="MnmM_MeTrfase"/>
</dbReference>
<dbReference type="InterPro" id="IPR029063">
    <property type="entry name" value="SAM-dependent_MTases_sf"/>
</dbReference>
<name>A0A9D1XMK3_9FIRM</name>
<dbReference type="PANTHER" id="PTHR35276:SF1">
    <property type="entry name" value="TRNA (MNM(5)S(2)U34)-METHYLTRANSFERASE, CHLOROPLASTIC"/>
    <property type="match status" value="1"/>
</dbReference>
<keyword evidence="1" id="KW-0808">Transferase</keyword>
<protein>
    <submittedName>
        <fullName evidence="1">Class I SAM-dependent methyltransferase</fullName>
    </submittedName>
</protein>
<gene>
    <name evidence="1" type="ORF">H9980_09580</name>
</gene>
<proteinExistence type="predicted"/>